<sequence>MDLTDFGGMSTLTLHLPQQAIPANVGREIPIVRLSRCWTSGRELTILGSPHAWSLDMHNPQVDSGNQILSIIHDDTGSTIRLRSTDSSSTDTLGSMTRVSFASLNLQFPLPERAPVNRSVIGLRIEWLISAPAVRLEIRRKSGSVTCFTKGNYALAFPARSSAGLTSTTIMYPPAARHDLLYGFIEDPSRPLLRSASSVVLGGLTFLAAWLMLTLLQAKSHSSGDLANYWSILFALIVPFFSAGAELTVFDRHTLYARRRDIGFTLLASVMGTSTIGVLYFLLCILLDPHRISIPWENAGYYFLIMGLTFLLLGLFVVSSYRSGLVVPYVCDNHFCARRLYFRYRLRDCYPTGRVVCRRCYKSTCVNCSTNYWLRGESAYESPGMRTEDPPTNICQPIRRER</sequence>
<evidence type="ECO:0000313" key="3">
    <source>
        <dbReference type="Proteomes" id="UP001156398"/>
    </source>
</evidence>
<proteinExistence type="predicted"/>
<keyword evidence="3" id="KW-1185">Reference proteome</keyword>
<feature type="transmembrane region" description="Helical" evidence="1">
    <location>
        <begin position="199"/>
        <end position="217"/>
    </location>
</feature>
<feature type="transmembrane region" description="Helical" evidence="1">
    <location>
        <begin position="262"/>
        <end position="287"/>
    </location>
</feature>
<comment type="caution">
    <text evidence="2">The sequence shown here is derived from an EMBL/GenBank/DDBJ whole genome shotgun (WGS) entry which is preliminary data.</text>
</comment>
<dbReference type="EMBL" id="JAAGKO020000062">
    <property type="protein sequence ID" value="MDI5966839.1"/>
    <property type="molecule type" value="Genomic_DNA"/>
</dbReference>
<name>A0ABT6W7W2_9ACTN</name>
<keyword evidence="1" id="KW-1133">Transmembrane helix</keyword>
<feature type="transmembrane region" description="Helical" evidence="1">
    <location>
        <begin position="299"/>
        <end position="318"/>
    </location>
</feature>
<dbReference type="RefSeq" id="WP_271322364.1">
    <property type="nucleotide sequence ID" value="NZ_JAAGKO020000062.1"/>
</dbReference>
<feature type="transmembrane region" description="Helical" evidence="1">
    <location>
        <begin position="229"/>
        <end position="250"/>
    </location>
</feature>
<dbReference type="Proteomes" id="UP001156398">
    <property type="component" value="Unassembled WGS sequence"/>
</dbReference>
<gene>
    <name evidence="2" type="ORF">POF43_029610</name>
</gene>
<reference evidence="2 3" key="1">
    <citation type="submission" date="2023-05" db="EMBL/GenBank/DDBJ databases">
        <title>Streptantibioticus silvisoli sp. nov., acidotolerant actinomycetes 1 from pine litter.</title>
        <authorList>
            <person name="Swiecimska M."/>
            <person name="Golinska P."/>
            <person name="Sangal V."/>
            <person name="Wachnowicz B."/>
            <person name="Goodfellow M."/>
        </authorList>
    </citation>
    <scope>NUCLEOTIDE SEQUENCE [LARGE SCALE GENOMIC DNA]</scope>
    <source>
        <strain evidence="2 3">SL54</strain>
    </source>
</reference>
<keyword evidence="1" id="KW-0812">Transmembrane</keyword>
<protein>
    <submittedName>
        <fullName evidence="2">Uncharacterized protein</fullName>
    </submittedName>
</protein>
<accession>A0ABT6W7W2</accession>
<evidence type="ECO:0000256" key="1">
    <source>
        <dbReference type="SAM" id="Phobius"/>
    </source>
</evidence>
<evidence type="ECO:0000313" key="2">
    <source>
        <dbReference type="EMBL" id="MDI5966839.1"/>
    </source>
</evidence>
<organism evidence="2 3">
    <name type="scientific">Streptantibioticus silvisoli</name>
    <dbReference type="NCBI Taxonomy" id="2705255"/>
    <lineage>
        <taxon>Bacteria</taxon>
        <taxon>Bacillati</taxon>
        <taxon>Actinomycetota</taxon>
        <taxon>Actinomycetes</taxon>
        <taxon>Kitasatosporales</taxon>
        <taxon>Streptomycetaceae</taxon>
        <taxon>Streptantibioticus</taxon>
    </lineage>
</organism>
<keyword evidence="1" id="KW-0472">Membrane</keyword>